<comment type="caution">
    <text evidence="3">The sequence shown here is derived from an EMBL/GenBank/DDBJ whole genome shotgun (WGS) entry which is preliminary data.</text>
</comment>
<organism evidence="3 4">
    <name type="scientific">Candidatus Taylorbacteria bacterium RIFCSPLOWO2_01_FULL_45_15b</name>
    <dbReference type="NCBI Taxonomy" id="1802319"/>
    <lineage>
        <taxon>Bacteria</taxon>
        <taxon>Candidatus Tayloriibacteriota</taxon>
    </lineage>
</organism>
<dbReference type="InterPro" id="IPR050194">
    <property type="entry name" value="Glycosyltransferase_grp1"/>
</dbReference>
<dbReference type="InterPro" id="IPR001296">
    <property type="entry name" value="Glyco_trans_1"/>
</dbReference>
<sequence length="420" mass="46295">MASLRHLYYNKSAKNLVRIIIDTAQWRTATMVEKRKKIIYLITKSSWGGAGRYVFDLAVTASNEYSVIVVTGEGGELGARLHTAGITTIHEDKLGRDVAIIRDLAAFLSIYFILRKEKPDILHTNSSKAGVTGVLAGRMYNLTAKNKVKIIFTAHGWAFNEDRAIHTRLFFKFLQWLTVFLSTKTIAVSEKTARDIGKYLSKKIAVIHNGIGSDQASNRDDARKKLLALTRAVNPIERNLPIIGTVAELHKNKGIDIALFGLKEIIKSGLAEYVVIGQGEERAKLKNLSETLGISHGVTFLGFQREASELMAGFDIFLLPSRTEAFPYVLLEAGLKKCAVIASDVGGIPEIISAGFSGLIFRKGDVANLASSVSELLQNPDKRQRLGAGLNEKVLTTFSLENMWRETNKIYVAQETKGGI</sequence>
<proteinExistence type="predicted"/>
<protein>
    <recommendedName>
        <fullName evidence="5">Glycosyltransferase subfamily 4-like N-terminal domain-containing protein</fullName>
    </recommendedName>
</protein>
<evidence type="ECO:0000313" key="3">
    <source>
        <dbReference type="EMBL" id="OHA34053.1"/>
    </source>
</evidence>
<gene>
    <name evidence="3" type="ORF">A2928_02600</name>
</gene>
<dbReference type="Proteomes" id="UP000176221">
    <property type="component" value="Unassembled WGS sequence"/>
</dbReference>
<feature type="domain" description="Glycosyltransferase subfamily 4-like N-terminal" evidence="2">
    <location>
        <begin position="47"/>
        <end position="211"/>
    </location>
</feature>
<dbReference type="InterPro" id="IPR028098">
    <property type="entry name" value="Glyco_trans_4-like_N"/>
</dbReference>
<evidence type="ECO:0000259" key="2">
    <source>
        <dbReference type="Pfam" id="PF13439"/>
    </source>
</evidence>
<dbReference type="EMBL" id="MHRX01000018">
    <property type="protein sequence ID" value="OHA34053.1"/>
    <property type="molecule type" value="Genomic_DNA"/>
</dbReference>
<dbReference type="GO" id="GO:0016758">
    <property type="term" value="F:hexosyltransferase activity"/>
    <property type="evidence" value="ECO:0007669"/>
    <property type="project" value="TreeGrafter"/>
</dbReference>
<evidence type="ECO:0008006" key="5">
    <source>
        <dbReference type="Google" id="ProtNLM"/>
    </source>
</evidence>
<dbReference type="PANTHER" id="PTHR45947">
    <property type="entry name" value="SULFOQUINOVOSYL TRANSFERASE SQD2"/>
    <property type="match status" value="1"/>
</dbReference>
<name>A0A1G2NDE6_9BACT</name>
<reference evidence="3 4" key="1">
    <citation type="journal article" date="2016" name="Nat. Commun.">
        <title>Thousands of microbial genomes shed light on interconnected biogeochemical processes in an aquifer system.</title>
        <authorList>
            <person name="Anantharaman K."/>
            <person name="Brown C.T."/>
            <person name="Hug L.A."/>
            <person name="Sharon I."/>
            <person name="Castelle C.J."/>
            <person name="Probst A.J."/>
            <person name="Thomas B.C."/>
            <person name="Singh A."/>
            <person name="Wilkins M.J."/>
            <person name="Karaoz U."/>
            <person name="Brodie E.L."/>
            <person name="Williams K.H."/>
            <person name="Hubbard S.S."/>
            <person name="Banfield J.F."/>
        </authorList>
    </citation>
    <scope>NUCLEOTIDE SEQUENCE [LARGE SCALE GENOMIC DNA]</scope>
</reference>
<dbReference type="AlphaFoldDB" id="A0A1G2NDE6"/>
<accession>A0A1G2NDE6</accession>
<dbReference type="Gene3D" id="3.40.50.2000">
    <property type="entry name" value="Glycogen Phosphorylase B"/>
    <property type="match status" value="2"/>
</dbReference>
<evidence type="ECO:0000259" key="1">
    <source>
        <dbReference type="Pfam" id="PF00534"/>
    </source>
</evidence>
<dbReference type="STRING" id="1802319.A2928_02600"/>
<dbReference type="SUPFAM" id="SSF53756">
    <property type="entry name" value="UDP-Glycosyltransferase/glycogen phosphorylase"/>
    <property type="match status" value="1"/>
</dbReference>
<evidence type="ECO:0000313" key="4">
    <source>
        <dbReference type="Proteomes" id="UP000176221"/>
    </source>
</evidence>
<dbReference type="Pfam" id="PF13439">
    <property type="entry name" value="Glyco_transf_4"/>
    <property type="match status" value="1"/>
</dbReference>
<feature type="domain" description="Glycosyl transferase family 1" evidence="1">
    <location>
        <begin position="231"/>
        <end position="387"/>
    </location>
</feature>
<dbReference type="Pfam" id="PF00534">
    <property type="entry name" value="Glycos_transf_1"/>
    <property type="match status" value="1"/>
</dbReference>
<dbReference type="PANTHER" id="PTHR45947:SF3">
    <property type="entry name" value="SULFOQUINOVOSYL TRANSFERASE SQD2"/>
    <property type="match status" value="1"/>
</dbReference>